<feature type="domain" description="Glutathionylspermidine synthase pre-ATP-grasp-like" evidence="6">
    <location>
        <begin position="14"/>
        <end position="382"/>
    </location>
</feature>
<dbReference type="Proteomes" id="UP000245137">
    <property type="component" value="Unassembled WGS sequence"/>
</dbReference>
<evidence type="ECO:0000313" key="8">
    <source>
        <dbReference type="Proteomes" id="UP000245137"/>
    </source>
</evidence>
<reference evidence="7 8" key="1">
    <citation type="journal article" date="2018" name="Appl. Microbiol. Biotechnol.">
        <title>Co-cultivation of the strictly anaerobic methanogen Methanosarcina barkeri with aerobic methanotrophs in an oxygen-limited membrane bioreactor.</title>
        <authorList>
            <person name="In 't Zandt M.H."/>
            <person name="van den Bosch T.J.M."/>
            <person name="Rijkers R."/>
            <person name="van Kessel M.A.H.J."/>
            <person name="Jetten M.S.M."/>
            <person name="Welte C.U."/>
        </authorList>
    </citation>
    <scope>NUCLEOTIDE SEQUENCE [LARGE SCALE GENOMIC DNA]</scope>
    <source>
        <strain evidence="7 8">DSM 17706</strain>
    </source>
</reference>
<evidence type="ECO:0000313" key="7">
    <source>
        <dbReference type="EMBL" id="PWB94299.1"/>
    </source>
</evidence>
<evidence type="ECO:0000256" key="4">
    <source>
        <dbReference type="ARBA" id="ARBA00022840"/>
    </source>
</evidence>
<proteinExistence type="predicted"/>
<dbReference type="SUPFAM" id="SSF56059">
    <property type="entry name" value="Glutathione synthetase ATP-binding domain-like"/>
    <property type="match status" value="1"/>
</dbReference>
<evidence type="ECO:0000259" key="6">
    <source>
        <dbReference type="Pfam" id="PF03738"/>
    </source>
</evidence>
<protein>
    <recommendedName>
        <fullName evidence="6">Glutathionylspermidine synthase pre-ATP-grasp-like domain-containing protein</fullName>
    </recommendedName>
</protein>
<dbReference type="InterPro" id="IPR005494">
    <property type="entry name" value="GSPS_pre-ATP-grasp-like_dom"/>
</dbReference>
<keyword evidence="3" id="KW-0547">Nucleotide-binding</keyword>
<accession>A0A2U1SRR2</accession>
<sequence length="384" mass="43108">MRREPSPPRPDFAEEARKIGFQYAQADGEPYWDESARYVFSMREIEEDIETATADLSALCEDVVARLVRDEQALERLRVPRHAWSLIAESHARRDASLYGRFDFSYDGEGPPKLLEYNADTPTSLFESAVVQWFWLEQMIARGHLPKGADQFNSLHDRLIARWREIAGGAPVHFACMTQSVEDRGNVAYLADCAAQAGSWTARIDMRDIGLSGEIFVDRSGRRVERLFKLYPWEWIFADAFGKSAAMGATRFVEPPWKAIPSSKGFLAYLWEAAPGHPNLLPCFFKDDARASSLTRYARKPLYSREGANVALFDGETRLAHTDGGYGAEGFVLQQLCLLPNFGGRYPVLGCWLVGGAPAGMGVREDVSLVTTDRSRFLPHVIID</sequence>
<dbReference type="RefSeq" id="WP_108916792.1">
    <property type="nucleotide sequence ID" value="NZ_BGJY01000003.1"/>
</dbReference>
<dbReference type="SUPFAM" id="SSF52440">
    <property type="entry name" value="PreATP-grasp domain"/>
    <property type="match status" value="1"/>
</dbReference>
<keyword evidence="2" id="KW-0479">Metal-binding</keyword>
<evidence type="ECO:0000256" key="2">
    <source>
        <dbReference type="ARBA" id="ARBA00022723"/>
    </source>
</evidence>
<name>A0A2U1SRR2_METSR</name>
<dbReference type="GO" id="GO:0005524">
    <property type="term" value="F:ATP binding"/>
    <property type="evidence" value="ECO:0007669"/>
    <property type="project" value="UniProtKB-KW"/>
</dbReference>
<organism evidence="7 8">
    <name type="scientific">Methylosinus sporium</name>
    <dbReference type="NCBI Taxonomy" id="428"/>
    <lineage>
        <taxon>Bacteria</taxon>
        <taxon>Pseudomonadati</taxon>
        <taxon>Pseudomonadota</taxon>
        <taxon>Alphaproteobacteria</taxon>
        <taxon>Hyphomicrobiales</taxon>
        <taxon>Methylocystaceae</taxon>
        <taxon>Methylosinus</taxon>
    </lineage>
</organism>
<evidence type="ECO:0000256" key="1">
    <source>
        <dbReference type="ARBA" id="ARBA00022598"/>
    </source>
</evidence>
<dbReference type="EMBL" id="PUIV01000009">
    <property type="protein sequence ID" value="PWB94299.1"/>
    <property type="molecule type" value="Genomic_DNA"/>
</dbReference>
<keyword evidence="4" id="KW-0067">ATP-binding</keyword>
<keyword evidence="8" id="KW-1185">Reference proteome</keyword>
<evidence type="ECO:0000256" key="3">
    <source>
        <dbReference type="ARBA" id="ARBA00022741"/>
    </source>
</evidence>
<dbReference type="GO" id="GO:0046872">
    <property type="term" value="F:metal ion binding"/>
    <property type="evidence" value="ECO:0007669"/>
    <property type="project" value="UniProtKB-KW"/>
</dbReference>
<gene>
    <name evidence="7" type="ORF">C5689_08210</name>
</gene>
<keyword evidence="5" id="KW-0460">Magnesium</keyword>
<comment type="caution">
    <text evidence="7">The sequence shown here is derived from an EMBL/GenBank/DDBJ whole genome shotgun (WGS) entry which is preliminary data.</text>
</comment>
<dbReference type="Gene3D" id="3.30.1490.330">
    <property type="match status" value="1"/>
</dbReference>
<keyword evidence="1" id="KW-0436">Ligase</keyword>
<dbReference type="GO" id="GO:0016874">
    <property type="term" value="F:ligase activity"/>
    <property type="evidence" value="ECO:0007669"/>
    <property type="project" value="UniProtKB-KW"/>
</dbReference>
<dbReference type="Pfam" id="PF03738">
    <property type="entry name" value="GSP_synth"/>
    <property type="match status" value="1"/>
</dbReference>
<evidence type="ECO:0000256" key="5">
    <source>
        <dbReference type="ARBA" id="ARBA00022842"/>
    </source>
</evidence>
<dbReference type="AlphaFoldDB" id="A0A2U1SRR2"/>
<dbReference type="OrthoDB" id="9765517at2"/>
<dbReference type="InterPro" id="IPR016185">
    <property type="entry name" value="PreATP-grasp_dom_sf"/>
</dbReference>